<organism evidence="7 8">
    <name type="scientific">Terrimonas ginsenosidimutans</name>
    <dbReference type="NCBI Taxonomy" id="2908004"/>
    <lineage>
        <taxon>Bacteria</taxon>
        <taxon>Pseudomonadati</taxon>
        <taxon>Bacteroidota</taxon>
        <taxon>Chitinophagia</taxon>
        <taxon>Chitinophagales</taxon>
        <taxon>Chitinophagaceae</taxon>
        <taxon>Terrimonas</taxon>
    </lineage>
</organism>
<evidence type="ECO:0000256" key="1">
    <source>
        <dbReference type="ARBA" id="ARBA00022603"/>
    </source>
</evidence>
<dbReference type="PANTHER" id="PTHR22807:SF53">
    <property type="entry name" value="RIBOSOMAL RNA SMALL SUBUNIT METHYLTRANSFERASE B-RELATED"/>
    <property type="match status" value="1"/>
</dbReference>
<keyword evidence="3 5" id="KW-0949">S-adenosyl-L-methionine</keyword>
<keyword evidence="4 5" id="KW-0694">RNA-binding</keyword>
<reference evidence="7" key="1">
    <citation type="submission" date="2022-01" db="EMBL/GenBank/DDBJ databases">
        <authorList>
            <person name="Jo J.-H."/>
            <person name="Im W.-T."/>
        </authorList>
    </citation>
    <scope>NUCLEOTIDE SEQUENCE</scope>
    <source>
        <strain evidence="7">NA20</strain>
    </source>
</reference>
<keyword evidence="8" id="KW-1185">Reference proteome</keyword>
<evidence type="ECO:0000256" key="3">
    <source>
        <dbReference type="ARBA" id="ARBA00022691"/>
    </source>
</evidence>
<sequence length="385" mass="43150">MKHYSHLNTAALILTQYKGAQPFGLFIKDFFKADKKYGSKDRKRISSLCYSYFRLGKIGEELQLQERILLGLFLSAGEPDRLLGLEKPEWNANVSLSIGEKLALTGHVFEPGQLFPGITEVSPLVDRHPFVLSHFIQPDLFLRLRPGREERVKAGLADAGISFEVISNDCLALPNASKLDDVVSINHDAVIQDNSSQRVIELLDSVPGFVPKSVWDCCAASGGKSLLIYDRYPGVQLTVSDVRENILANLNKRFREAGITQYKGFVADLSKPVKPNGSFDLLVTDVPCTGSGTWGRTPEQLVFFSEGKIEEYASRQRQIILNTWKHLKPGGYFLYITCSVYKKENEDAVAFATQNTALKLVRSSLFQGYERRADTLFAALFHYEK</sequence>
<evidence type="ECO:0000256" key="4">
    <source>
        <dbReference type="ARBA" id="ARBA00022884"/>
    </source>
</evidence>
<dbReference type="Gene3D" id="3.40.50.150">
    <property type="entry name" value="Vaccinia Virus protein VP39"/>
    <property type="match status" value="1"/>
</dbReference>
<gene>
    <name evidence="7" type="ORF">LZZ85_16515</name>
</gene>
<dbReference type="PANTHER" id="PTHR22807">
    <property type="entry name" value="NOP2 YEAST -RELATED NOL1/NOP2/FMU SUN DOMAIN-CONTAINING"/>
    <property type="match status" value="1"/>
</dbReference>
<evidence type="ECO:0000259" key="6">
    <source>
        <dbReference type="PROSITE" id="PS51686"/>
    </source>
</evidence>
<feature type="active site" description="Nucleophile" evidence="5">
    <location>
        <position position="338"/>
    </location>
</feature>
<protein>
    <submittedName>
        <fullName evidence="7">Fmu (Sun) domain-containing protein</fullName>
    </submittedName>
</protein>
<dbReference type="PRINTS" id="PR02008">
    <property type="entry name" value="RCMTFAMILY"/>
</dbReference>
<dbReference type="RefSeq" id="WP_237874378.1">
    <property type="nucleotide sequence ID" value="NZ_JAKLTR010000010.1"/>
</dbReference>
<evidence type="ECO:0000256" key="2">
    <source>
        <dbReference type="ARBA" id="ARBA00022679"/>
    </source>
</evidence>
<comment type="caution">
    <text evidence="7">The sequence shown here is derived from an EMBL/GenBank/DDBJ whole genome shotgun (WGS) entry which is preliminary data.</text>
</comment>
<accession>A0ABS9KU88</accession>
<dbReference type="CDD" id="cd02440">
    <property type="entry name" value="AdoMet_MTases"/>
    <property type="match status" value="1"/>
</dbReference>
<feature type="binding site" evidence="5">
    <location>
        <position position="285"/>
    </location>
    <ligand>
        <name>S-adenosyl-L-methionine</name>
        <dbReference type="ChEBI" id="CHEBI:59789"/>
    </ligand>
</feature>
<dbReference type="PROSITE" id="PS51686">
    <property type="entry name" value="SAM_MT_RSMB_NOP"/>
    <property type="match status" value="1"/>
</dbReference>
<dbReference type="SUPFAM" id="SSF53335">
    <property type="entry name" value="S-adenosyl-L-methionine-dependent methyltransferases"/>
    <property type="match status" value="1"/>
</dbReference>
<evidence type="ECO:0000256" key="5">
    <source>
        <dbReference type="PROSITE-ProRule" id="PRU01023"/>
    </source>
</evidence>
<proteinExistence type="inferred from homology"/>
<feature type="domain" description="SAM-dependent MTase RsmB/NOP-type" evidence="6">
    <location>
        <begin position="190"/>
        <end position="385"/>
    </location>
</feature>
<feature type="binding site" evidence="5">
    <location>
        <position position="241"/>
    </location>
    <ligand>
        <name>S-adenosyl-L-methionine</name>
        <dbReference type="ChEBI" id="CHEBI:59789"/>
    </ligand>
</feature>
<name>A0ABS9KU88_9BACT</name>
<comment type="similarity">
    <text evidence="5">Belongs to the class I-like SAM-binding methyltransferase superfamily. RsmB/NOP family.</text>
</comment>
<evidence type="ECO:0000313" key="7">
    <source>
        <dbReference type="EMBL" id="MCG2615901.1"/>
    </source>
</evidence>
<feature type="binding site" evidence="5">
    <location>
        <position position="268"/>
    </location>
    <ligand>
        <name>S-adenosyl-L-methionine</name>
        <dbReference type="ChEBI" id="CHEBI:59789"/>
    </ligand>
</feature>
<dbReference type="InterPro" id="IPR023267">
    <property type="entry name" value="RCMT"/>
</dbReference>
<dbReference type="EMBL" id="JAKLTR010000010">
    <property type="protein sequence ID" value="MCG2615901.1"/>
    <property type="molecule type" value="Genomic_DNA"/>
</dbReference>
<dbReference type="InterPro" id="IPR049560">
    <property type="entry name" value="MeTrfase_RsmB-F_NOP2_cat"/>
</dbReference>
<dbReference type="Proteomes" id="UP001165367">
    <property type="component" value="Unassembled WGS sequence"/>
</dbReference>
<keyword evidence="2 5" id="KW-0808">Transferase</keyword>
<comment type="caution">
    <text evidence="5">Lacks conserved residue(s) required for the propagation of feature annotation.</text>
</comment>
<evidence type="ECO:0000313" key="8">
    <source>
        <dbReference type="Proteomes" id="UP001165367"/>
    </source>
</evidence>
<dbReference type="InterPro" id="IPR001678">
    <property type="entry name" value="MeTrfase_RsmB-F_NOP2_dom"/>
</dbReference>
<dbReference type="InterPro" id="IPR029063">
    <property type="entry name" value="SAM-dependent_MTases_sf"/>
</dbReference>
<dbReference type="Pfam" id="PF01189">
    <property type="entry name" value="Methyltr_RsmB-F"/>
    <property type="match status" value="1"/>
</dbReference>
<keyword evidence="1 5" id="KW-0489">Methyltransferase</keyword>